<evidence type="ECO:0000313" key="2">
    <source>
        <dbReference type="EMBL" id="KFD53698.1"/>
    </source>
</evidence>
<evidence type="ECO:0000313" key="3">
    <source>
        <dbReference type="Proteomes" id="UP000030764"/>
    </source>
</evidence>
<dbReference type="EMBL" id="KL363214">
    <property type="protein sequence ID" value="KFD53698.1"/>
    <property type="molecule type" value="Genomic_DNA"/>
</dbReference>
<feature type="transmembrane region" description="Helical" evidence="1">
    <location>
        <begin position="220"/>
        <end position="238"/>
    </location>
</feature>
<accession>A0A085M902</accession>
<dbReference type="AlphaFoldDB" id="A0A085M902"/>
<keyword evidence="1" id="KW-1133">Transmembrane helix</keyword>
<keyword evidence="1" id="KW-0472">Membrane</keyword>
<gene>
    <name evidence="2" type="ORF">M513_05403</name>
</gene>
<organism evidence="2 3">
    <name type="scientific">Trichuris suis</name>
    <name type="common">pig whipworm</name>
    <dbReference type="NCBI Taxonomy" id="68888"/>
    <lineage>
        <taxon>Eukaryota</taxon>
        <taxon>Metazoa</taxon>
        <taxon>Ecdysozoa</taxon>
        <taxon>Nematoda</taxon>
        <taxon>Enoplea</taxon>
        <taxon>Dorylaimia</taxon>
        <taxon>Trichinellida</taxon>
        <taxon>Trichuridae</taxon>
        <taxon>Trichuris</taxon>
    </lineage>
</organism>
<protein>
    <submittedName>
        <fullName evidence="2">Uncharacterized protein</fullName>
    </submittedName>
</protein>
<proteinExistence type="predicted"/>
<reference evidence="2 3" key="1">
    <citation type="journal article" date="2014" name="Nat. Genet.">
        <title>Genome and transcriptome of the porcine whipworm Trichuris suis.</title>
        <authorList>
            <person name="Jex A.R."/>
            <person name="Nejsum P."/>
            <person name="Schwarz E.M."/>
            <person name="Hu L."/>
            <person name="Young N.D."/>
            <person name="Hall R.S."/>
            <person name="Korhonen P.K."/>
            <person name="Liao S."/>
            <person name="Thamsborg S."/>
            <person name="Xia J."/>
            <person name="Xu P."/>
            <person name="Wang S."/>
            <person name="Scheerlinck J.P."/>
            <person name="Hofmann A."/>
            <person name="Sternberg P.W."/>
            <person name="Wang J."/>
            <person name="Gasser R.B."/>
        </authorList>
    </citation>
    <scope>NUCLEOTIDE SEQUENCE [LARGE SCALE GENOMIC DNA]</scope>
    <source>
        <strain evidence="2">DCEP-RM93M</strain>
    </source>
</reference>
<name>A0A085M902_9BILA</name>
<keyword evidence="1" id="KW-0812">Transmembrane</keyword>
<dbReference type="Proteomes" id="UP000030764">
    <property type="component" value="Unassembled WGS sequence"/>
</dbReference>
<keyword evidence="3" id="KW-1185">Reference proteome</keyword>
<sequence>MFVQHRRNLVAAFLTLTGIADLLISSCAASRHPEEQRPGFSWSVLKMPGMLSALFRSLRLYPSKLSFKLKEWKSVMQRFIDENWLTYGQRAKSRLRNRPAKLHGTKGYPAAEARSMLKARKSATVASCNANVTALHPLIVLFQLHLYSVYNVAQIEVEKHVSISFIAPTFQGVHDLSLSLSAVSRKESPQPHVQMLERISVNSLSNVIILLLDTRPATDWLIFSCSFIGSTISFLFIFRFECYAENALSEFIPSSSDEHFWYSSNA</sequence>
<evidence type="ECO:0000256" key="1">
    <source>
        <dbReference type="SAM" id="Phobius"/>
    </source>
</evidence>